<reference evidence="2 3" key="1">
    <citation type="submission" date="2020-07" db="EMBL/GenBank/DDBJ databases">
        <authorList>
            <person name="Criscuolo A."/>
        </authorList>
    </citation>
    <scope>NUCLEOTIDE SEQUENCE [LARGE SCALE GENOMIC DNA]</scope>
    <source>
        <strain evidence="2">CIP107946</strain>
    </source>
</reference>
<name>A0A6V7RPY8_9BACL</name>
<dbReference type="Proteomes" id="UP000588186">
    <property type="component" value="Unassembled WGS sequence"/>
</dbReference>
<comment type="caution">
    <text evidence="2">The sequence shown here is derived from an EMBL/GenBank/DDBJ whole genome shotgun (WGS) entry which is preliminary data.</text>
</comment>
<protein>
    <submittedName>
        <fullName evidence="2">Uncharacterized protein</fullName>
    </submittedName>
</protein>
<dbReference type="EMBL" id="CAJEWB010000014">
    <property type="protein sequence ID" value="CAD2079702.1"/>
    <property type="molecule type" value="Genomic_DNA"/>
</dbReference>
<evidence type="ECO:0000313" key="2">
    <source>
        <dbReference type="EMBL" id="CAD2079702.1"/>
    </source>
</evidence>
<evidence type="ECO:0000313" key="3">
    <source>
        <dbReference type="Proteomes" id="UP000588186"/>
    </source>
</evidence>
<gene>
    <name evidence="2" type="ORF">JEOPIN946_01603</name>
</gene>
<sequence length="66" mass="7487">MKFFPFYNLVLLVCIGVFLILFGTILDSKNFLFEVTLCGAALIGHSIYSSIMFSQKKYEKSPKVSK</sequence>
<organism evidence="2 3">
    <name type="scientific">Phocicoccus pinnipedialis</name>
    <dbReference type="NCBI Taxonomy" id="110845"/>
    <lineage>
        <taxon>Bacteria</taxon>
        <taxon>Bacillati</taxon>
        <taxon>Bacillota</taxon>
        <taxon>Bacilli</taxon>
        <taxon>Bacillales</taxon>
        <taxon>Salinicoccaceae</taxon>
        <taxon>Phocicoccus</taxon>
    </lineage>
</organism>
<keyword evidence="1" id="KW-0472">Membrane</keyword>
<feature type="transmembrane region" description="Helical" evidence="1">
    <location>
        <begin position="31"/>
        <end position="53"/>
    </location>
</feature>
<evidence type="ECO:0000256" key="1">
    <source>
        <dbReference type="SAM" id="Phobius"/>
    </source>
</evidence>
<keyword evidence="1" id="KW-0812">Transmembrane</keyword>
<keyword evidence="1" id="KW-1133">Transmembrane helix</keyword>
<dbReference type="AlphaFoldDB" id="A0A6V7RPY8"/>
<accession>A0A6V7RPY8</accession>
<feature type="transmembrane region" description="Helical" evidence="1">
    <location>
        <begin position="7"/>
        <end position="25"/>
    </location>
</feature>
<keyword evidence="3" id="KW-1185">Reference proteome</keyword>
<proteinExistence type="predicted"/>